<feature type="region of interest" description="Disordered" evidence="1">
    <location>
        <begin position="164"/>
        <end position="195"/>
    </location>
</feature>
<reference evidence="2" key="1">
    <citation type="journal article" date="2019" name="Sci. Rep.">
        <title>Draft genome of Tanacetum cinerariifolium, the natural source of mosquito coil.</title>
        <authorList>
            <person name="Yamashiro T."/>
            <person name="Shiraishi A."/>
            <person name="Satake H."/>
            <person name="Nakayama K."/>
        </authorList>
    </citation>
    <scope>NUCLEOTIDE SEQUENCE</scope>
</reference>
<sequence>VVQIVLWYLDSGCSKHMTGDRSQLTNFVDKFLGTMDLGILFSVGQLCDSDLKVAFHQHTCFIHNQEGVDLLRIIKNIHVDFDELTAMASKQSSLGPELHEMTLVTISSGLVLNPTSSTPFVPPSRTNWDLLFQLLFNELLTPPPSVDHPALEVIAPITEVVAPEPAASTGSPSLTKVNQYAPSPSKTQTTPETHLPVIPNDVEEDNHDIEIAHMRNDPFFGMLIPEVSSDQSLSLDSIHTIVHLDYQISEHNSKWTKDHPLENIIGQLA</sequence>
<gene>
    <name evidence="2" type="ORF">Tci_647384</name>
</gene>
<name>A0A699K3Y6_TANCI</name>
<comment type="caution">
    <text evidence="2">The sequence shown here is derived from an EMBL/GenBank/DDBJ whole genome shotgun (WGS) entry which is preliminary data.</text>
</comment>
<feature type="non-terminal residue" evidence="2">
    <location>
        <position position="1"/>
    </location>
</feature>
<accession>A0A699K3Y6</accession>
<dbReference type="AlphaFoldDB" id="A0A699K3Y6"/>
<feature type="compositionally biased region" description="Polar residues" evidence="1">
    <location>
        <begin position="168"/>
        <end position="192"/>
    </location>
</feature>
<protein>
    <submittedName>
        <fullName evidence="2">Integrase, catalytic region, zinc finger, CCHC-type, peptidase aspartic, catalytic</fullName>
    </submittedName>
</protein>
<proteinExistence type="predicted"/>
<evidence type="ECO:0000313" key="2">
    <source>
        <dbReference type="EMBL" id="GFA75412.1"/>
    </source>
</evidence>
<dbReference type="EMBL" id="BKCJ010481620">
    <property type="protein sequence ID" value="GFA75412.1"/>
    <property type="molecule type" value="Genomic_DNA"/>
</dbReference>
<evidence type="ECO:0000256" key="1">
    <source>
        <dbReference type="SAM" id="MobiDB-lite"/>
    </source>
</evidence>
<organism evidence="2">
    <name type="scientific">Tanacetum cinerariifolium</name>
    <name type="common">Dalmatian daisy</name>
    <name type="synonym">Chrysanthemum cinerariifolium</name>
    <dbReference type="NCBI Taxonomy" id="118510"/>
    <lineage>
        <taxon>Eukaryota</taxon>
        <taxon>Viridiplantae</taxon>
        <taxon>Streptophyta</taxon>
        <taxon>Embryophyta</taxon>
        <taxon>Tracheophyta</taxon>
        <taxon>Spermatophyta</taxon>
        <taxon>Magnoliopsida</taxon>
        <taxon>eudicotyledons</taxon>
        <taxon>Gunneridae</taxon>
        <taxon>Pentapetalae</taxon>
        <taxon>asterids</taxon>
        <taxon>campanulids</taxon>
        <taxon>Asterales</taxon>
        <taxon>Asteraceae</taxon>
        <taxon>Asteroideae</taxon>
        <taxon>Anthemideae</taxon>
        <taxon>Anthemidinae</taxon>
        <taxon>Tanacetum</taxon>
    </lineage>
</organism>